<accession>A0A931LSJ8</accession>
<sequence>MKVLIGDIDLFKVVGGGQAFYRAIVERHPEIEFSYIRISEGPDATRPANAHPIDFKEPYRPDESILPNRAFTYNAFRFSCNMAASVAGEAFDLVDLPDYRVDTGFLRPAMEAHSVGFERFAISMHGLSSIGYRNNWPCREPDPAIPQMEALEQHMFESADLRYAISEAYIDWSRGRCPGLAFQYYHPLYFFKLPEVIEQDPGGGPPDLNFLGRRAGIKGADLFLKLLVALPRSAYGSARIMGDDVKNSEGTPSGAVLGPLMEGRDLGVEITGAYTKHDLRRVWGERSITVLTSRWDTLNLVALESLFSGVPTVISRHAGACRFLDEAFPSVPYTRIDPFDSSESARLVTPLLSGYDRARADLLAGLERADRRPSGLELPAIYGQPPSFSAAGREALCRAYDRLFERQPKP</sequence>
<name>A0A931LSJ8_FIMGI</name>
<dbReference type="EMBL" id="JACOSL010000033">
    <property type="protein sequence ID" value="MBI1756544.1"/>
    <property type="molecule type" value="Genomic_DNA"/>
</dbReference>
<dbReference type="Proteomes" id="UP000727962">
    <property type="component" value="Unassembled WGS sequence"/>
</dbReference>
<gene>
    <name evidence="1" type="ORF">HYR64_05500</name>
</gene>
<comment type="caution">
    <text evidence="1">The sequence shown here is derived from an EMBL/GenBank/DDBJ whole genome shotgun (WGS) entry which is preliminary data.</text>
</comment>
<evidence type="ECO:0000313" key="2">
    <source>
        <dbReference type="Proteomes" id="UP000727962"/>
    </source>
</evidence>
<dbReference type="SUPFAM" id="SSF53756">
    <property type="entry name" value="UDP-Glycosyltransferase/glycogen phosphorylase"/>
    <property type="match status" value="1"/>
</dbReference>
<dbReference type="Gene3D" id="3.40.50.2000">
    <property type="entry name" value="Glycogen Phosphorylase B"/>
    <property type="match status" value="1"/>
</dbReference>
<protein>
    <submittedName>
        <fullName evidence="1">Glycosyltransferase</fullName>
    </submittedName>
</protein>
<reference evidence="1" key="1">
    <citation type="submission" date="2020-07" db="EMBL/GenBank/DDBJ databases">
        <title>Huge and variable diversity of episymbiotic CPR bacteria and DPANN archaea in groundwater ecosystems.</title>
        <authorList>
            <person name="He C.Y."/>
            <person name="Keren R."/>
            <person name="Whittaker M."/>
            <person name="Farag I.F."/>
            <person name="Doudna J."/>
            <person name="Cate J.H.D."/>
            <person name="Banfield J.F."/>
        </authorList>
    </citation>
    <scope>NUCLEOTIDE SEQUENCE</scope>
    <source>
        <strain evidence="1">NC_groundwater_17_Pr7_B-0.1um_64_12</strain>
    </source>
</reference>
<dbReference type="AlphaFoldDB" id="A0A931LSJ8"/>
<dbReference type="Pfam" id="PF20706">
    <property type="entry name" value="GT4-conflict"/>
    <property type="match status" value="1"/>
</dbReference>
<evidence type="ECO:0000313" key="1">
    <source>
        <dbReference type="EMBL" id="MBI1756544.1"/>
    </source>
</evidence>
<proteinExistence type="predicted"/>
<organism evidence="1 2">
    <name type="scientific">Fimbriimonas ginsengisoli</name>
    <dbReference type="NCBI Taxonomy" id="1005039"/>
    <lineage>
        <taxon>Bacteria</taxon>
        <taxon>Bacillati</taxon>
        <taxon>Armatimonadota</taxon>
        <taxon>Fimbriimonadia</taxon>
        <taxon>Fimbriimonadales</taxon>
        <taxon>Fimbriimonadaceae</taxon>
        <taxon>Fimbriimonas</taxon>
    </lineage>
</organism>